<dbReference type="PANTHER" id="PTHR31131">
    <property type="entry name" value="CHROMOSOME 1, WHOLE GENOME SHOTGUN SEQUENCE"/>
    <property type="match status" value="1"/>
</dbReference>
<feature type="domain" description="CASTOR ACT" evidence="1">
    <location>
        <begin position="54"/>
        <end position="114"/>
    </location>
</feature>
<dbReference type="InterPro" id="IPR045865">
    <property type="entry name" value="ACT-like_dom_sf"/>
</dbReference>
<protein>
    <submittedName>
        <fullName evidence="2">ACT domain-containing protein</fullName>
    </submittedName>
</protein>
<dbReference type="Gene3D" id="3.30.2130.10">
    <property type="entry name" value="VC0802-like"/>
    <property type="match status" value="1"/>
</dbReference>
<reference evidence="2 3" key="1">
    <citation type="submission" date="2018-08" db="EMBL/GenBank/DDBJ databases">
        <title>A genome reference for cultivated species of the human gut microbiota.</title>
        <authorList>
            <person name="Zou Y."/>
            <person name="Xue W."/>
            <person name="Luo G."/>
        </authorList>
    </citation>
    <scope>NUCLEOTIDE SEQUENCE [LARGE SCALE GENOMIC DNA]</scope>
    <source>
        <strain evidence="2 3">AF19-21</strain>
    </source>
</reference>
<evidence type="ECO:0000313" key="2">
    <source>
        <dbReference type="EMBL" id="RGC27739.1"/>
    </source>
</evidence>
<dbReference type="InterPro" id="IPR051719">
    <property type="entry name" value="CASTOR_mTORC1"/>
</dbReference>
<organism evidence="2 3">
    <name type="scientific">Hungatella hathewayi</name>
    <dbReference type="NCBI Taxonomy" id="154046"/>
    <lineage>
        <taxon>Bacteria</taxon>
        <taxon>Bacillati</taxon>
        <taxon>Bacillota</taxon>
        <taxon>Clostridia</taxon>
        <taxon>Lachnospirales</taxon>
        <taxon>Lachnospiraceae</taxon>
        <taxon>Hungatella</taxon>
    </lineage>
</organism>
<sequence>MIIEVLRQEFSVCRVTDLSEVNMKDEFCFIGKTDEENSLVCSSQYVPSNAAACDNGWRAFRIQGTLDFSLTGILSKIAGLLAGHKIGIFAVSTYNTDYILTKSRNLQKALGVLKDSGYQISFL</sequence>
<dbReference type="AlphaFoldDB" id="A0A3E2WM77"/>
<dbReference type="GeneID" id="93334499"/>
<comment type="caution">
    <text evidence="2">The sequence shown here is derived from an EMBL/GenBank/DDBJ whole genome shotgun (WGS) entry which is preliminary data.</text>
</comment>
<dbReference type="Pfam" id="PF13840">
    <property type="entry name" value="ACT_7"/>
    <property type="match status" value="1"/>
</dbReference>
<dbReference type="InterPro" id="IPR016540">
    <property type="entry name" value="UCP008459"/>
</dbReference>
<dbReference type="PANTHER" id="PTHR31131:SF6">
    <property type="entry name" value="CASTOR ACT DOMAIN-CONTAINING PROTEIN"/>
    <property type="match status" value="1"/>
</dbReference>
<evidence type="ECO:0000313" key="3">
    <source>
        <dbReference type="Proteomes" id="UP000261111"/>
    </source>
</evidence>
<dbReference type="Proteomes" id="UP000261111">
    <property type="component" value="Unassembled WGS sequence"/>
</dbReference>
<accession>A0A3E2WM77</accession>
<proteinExistence type="predicted"/>
<gene>
    <name evidence="2" type="ORF">DWX41_17760</name>
</gene>
<dbReference type="EMBL" id="QVIA01000023">
    <property type="protein sequence ID" value="RGC27739.1"/>
    <property type="molecule type" value="Genomic_DNA"/>
</dbReference>
<dbReference type="RefSeq" id="WP_025657165.1">
    <property type="nucleotide sequence ID" value="NZ_QVIA01000023.1"/>
</dbReference>
<dbReference type="SUPFAM" id="SSF55021">
    <property type="entry name" value="ACT-like"/>
    <property type="match status" value="2"/>
</dbReference>
<dbReference type="InterPro" id="IPR027795">
    <property type="entry name" value="CASTOR_ACT_dom"/>
</dbReference>
<name>A0A3E2WM77_9FIRM</name>
<dbReference type="PIRSF" id="PIRSF008459">
    <property type="entry name" value="UCP008459"/>
    <property type="match status" value="1"/>
</dbReference>
<evidence type="ECO:0000259" key="1">
    <source>
        <dbReference type="Pfam" id="PF13840"/>
    </source>
</evidence>